<protein>
    <submittedName>
        <fullName evidence="2">Uncharacterized protein</fullName>
    </submittedName>
</protein>
<dbReference type="Gene3D" id="3.30.160.60">
    <property type="entry name" value="Classic Zinc Finger"/>
    <property type="match status" value="1"/>
</dbReference>
<accession>A0A0D2KZ71</accession>
<organism evidence="2 3">
    <name type="scientific">Hypholoma sublateritium (strain FD-334 SS-4)</name>
    <dbReference type="NCBI Taxonomy" id="945553"/>
    <lineage>
        <taxon>Eukaryota</taxon>
        <taxon>Fungi</taxon>
        <taxon>Dikarya</taxon>
        <taxon>Basidiomycota</taxon>
        <taxon>Agaricomycotina</taxon>
        <taxon>Agaricomycetes</taxon>
        <taxon>Agaricomycetidae</taxon>
        <taxon>Agaricales</taxon>
        <taxon>Agaricineae</taxon>
        <taxon>Strophariaceae</taxon>
        <taxon>Hypholoma</taxon>
    </lineage>
</organism>
<dbReference type="Proteomes" id="UP000054270">
    <property type="component" value="Unassembled WGS sequence"/>
</dbReference>
<dbReference type="AlphaFoldDB" id="A0A0D2KZ71"/>
<name>A0A0D2KZ71_HYPSF</name>
<sequence length="102" mass="11451">MQNPLVAQDIIALNTLAGFPNRQGAAKKPSIFVCPHDCGRKKTTFTTAYRLKTHINRYHTLPTLQKRYECGFGTCKYSTTYSTDLPRHRKSCKQSNAGTPST</sequence>
<dbReference type="EMBL" id="KN817574">
    <property type="protein sequence ID" value="KJA19747.1"/>
    <property type="molecule type" value="Genomic_DNA"/>
</dbReference>
<feature type="compositionally biased region" description="Polar residues" evidence="1">
    <location>
        <begin position="93"/>
        <end position="102"/>
    </location>
</feature>
<feature type="region of interest" description="Disordered" evidence="1">
    <location>
        <begin position="82"/>
        <end position="102"/>
    </location>
</feature>
<evidence type="ECO:0000313" key="2">
    <source>
        <dbReference type="EMBL" id="KJA19747.1"/>
    </source>
</evidence>
<reference evidence="3" key="1">
    <citation type="submission" date="2014-04" db="EMBL/GenBank/DDBJ databases">
        <title>Evolutionary Origins and Diversification of the Mycorrhizal Mutualists.</title>
        <authorList>
            <consortium name="DOE Joint Genome Institute"/>
            <consortium name="Mycorrhizal Genomics Consortium"/>
            <person name="Kohler A."/>
            <person name="Kuo A."/>
            <person name="Nagy L.G."/>
            <person name="Floudas D."/>
            <person name="Copeland A."/>
            <person name="Barry K.W."/>
            <person name="Cichocki N."/>
            <person name="Veneault-Fourrey C."/>
            <person name="LaButti K."/>
            <person name="Lindquist E.A."/>
            <person name="Lipzen A."/>
            <person name="Lundell T."/>
            <person name="Morin E."/>
            <person name="Murat C."/>
            <person name="Riley R."/>
            <person name="Ohm R."/>
            <person name="Sun H."/>
            <person name="Tunlid A."/>
            <person name="Henrissat B."/>
            <person name="Grigoriev I.V."/>
            <person name="Hibbett D.S."/>
            <person name="Martin F."/>
        </authorList>
    </citation>
    <scope>NUCLEOTIDE SEQUENCE [LARGE SCALE GENOMIC DNA]</scope>
    <source>
        <strain evidence="3">FD-334 SS-4</strain>
    </source>
</reference>
<evidence type="ECO:0000256" key="1">
    <source>
        <dbReference type="SAM" id="MobiDB-lite"/>
    </source>
</evidence>
<dbReference type="OrthoDB" id="10577248at2759"/>
<gene>
    <name evidence="2" type="ORF">HYPSUDRAFT_69074</name>
</gene>
<evidence type="ECO:0000313" key="3">
    <source>
        <dbReference type="Proteomes" id="UP000054270"/>
    </source>
</evidence>
<proteinExistence type="predicted"/>
<keyword evidence="3" id="KW-1185">Reference proteome</keyword>